<feature type="signal peptide" evidence="2">
    <location>
        <begin position="1"/>
        <end position="19"/>
    </location>
</feature>
<evidence type="ECO:0008006" key="5">
    <source>
        <dbReference type="Google" id="ProtNLM"/>
    </source>
</evidence>
<evidence type="ECO:0000256" key="1">
    <source>
        <dbReference type="SAM" id="MobiDB-lite"/>
    </source>
</evidence>
<name>A0AAW5U230_9BACT</name>
<feature type="chain" id="PRO_5043834798" description="GLPGLI family protein" evidence="2">
    <location>
        <begin position="20"/>
        <end position="295"/>
    </location>
</feature>
<evidence type="ECO:0000313" key="3">
    <source>
        <dbReference type="EMBL" id="MCW4094677.1"/>
    </source>
</evidence>
<keyword evidence="2" id="KW-0732">Signal</keyword>
<dbReference type="Proteomes" id="UP001209074">
    <property type="component" value="Unassembled WGS sequence"/>
</dbReference>
<dbReference type="EMBL" id="JAPDUS010000036">
    <property type="protein sequence ID" value="MCW4094677.1"/>
    <property type="molecule type" value="Genomic_DNA"/>
</dbReference>
<dbReference type="AlphaFoldDB" id="A0AAW5U230"/>
<evidence type="ECO:0000313" key="4">
    <source>
        <dbReference type="Proteomes" id="UP001209074"/>
    </source>
</evidence>
<comment type="caution">
    <text evidence="3">The sequence shown here is derived from an EMBL/GenBank/DDBJ whole genome shotgun (WGS) entry which is preliminary data.</text>
</comment>
<proteinExistence type="predicted"/>
<organism evidence="3 4">
    <name type="scientific">Segatella copri</name>
    <dbReference type="NCBI Taxonomy" id="165179"/>
    <lineage>
        <taxon>Bacteria</taxon>
        <taxon>Pseudomonadati</taxon>
        <taxon>Bacteroidota</taxon>
        <taxon>Bacteroidia</taxon>
        <taxon>Bacteroidales</taxon>
        <taxon>Prevotellaceae</taxon>
        <taxon>Segatella</taxon>
    </lineage>
</organism>
<reference evidence="3" key="1">
    <citation type="submission" date="2022-11" db="EMBL/GenBank/DDBJ databases">
        <title>Genomic repertoires linked with pathogenic potency of arthritogenic Prevotella copri isolated from the gut of rheumatoid arthritis patients.</title>
        <authorList>
            <person name="Nii T."/>
            <person name="Maeda Y."/>
            <person name="Motooka D."/>
            <person name="Naito M."/>
            <person name="Matsumoto Y."/>
            <person name="Ogawa T."/>
            <person name="Oguro-Igashira E."/>
            <person name="Kishikawa T."/>
            <person name="Yamashita M."/>
            <person name="Koizumi S."/>
            <person name="Kurakawa T."/>
            <person name="Okumura R."/>
            <person name="Kayama H."/>
            <person name="Murakami M."/>
            <person name="Sakaguchi T."/>
            <person name="Das B."/>
            <person name="Nakamura S."/>
            <person name="Okada Y."/>
            <person name="Kumanogoh A."/>
            <person name="Takeda K."/>
        </authorList>
    </citation>
    <scope>NUCLEOTIDE SEQUENCE</scope>
    <source>
        <strain evidence="3">N016-13</strain>
    </source>
</reference>
<protein>
    <recommendedName>
        <fullName evidence="5">GLPGLI family protein</fullName>
    </recommendedName>
</protein>
<feature type="compositionally biased region" description="Polar residues" evidence="1">
    <location>
        <begin position="30"/>
        <end position="45"/>
    </location>
</feature>
<sequence length="295" mass="34500">MKHIILLIVALLCMVGSNAQTRKPQMRKMGQTSQTVKGKTTSIGKNNRGARNKKSVDSNTLFWQRLIENAAKESERERYEMTDRGRVLKNVKEKFSAWNEIREFEKTTAYEQRLQQSSKFVFDSICYDAIKDRMGKNWSLDLEKYNADKEYFPITCNFNEIRATIYVSVPIAEAPQFQEDFNEHGGFQTAEPLRRFGKFVYVQNMICPTSILVNRKPYWIWRGGNREGYYGEINDDFFIDADTAKVTYKDAKPLVVKFNDLGIKNKYLTNYVYVLKKRGTCQVDYDAYRWQFGIG</sequence>
<gene>
    <name evidence="3" type="ORF">ONT05_14200</name>
</gene>
<accession>A0AAW5U230</accession>
<dbReference type="RefSeq" id="WP_264959412.1">
    <property type="nucleotide sequence ID" value="NZ_JAPDUQ010000001.1"/>
</dbReference>
<feature type="region of interest" description="Disordered" evidence="1">
    <location>
        <begin position="23"/>
        <end position="53"/>
    </location>
</feature>
<evidence type="ECO:0000256" key="2">
    <source>
        <dbReference type="SAM" id="SignalP"/>
    </source>
</evidence>